<dbReference type="Pfam" id="PF11951">
    <property type="entry name" value="Fungal_trans_2"/>
    <property type="match status" value="1"/>
</dbReference>
<dbReference type="InterPro" id="IPR021858">
    <property type="entry name" value="Fun_TF"/>
</dbReference>
<dbReference type="AlphaFoldDB" id="A0A9W4U9W8"/>
<dbReference type="GO" id="GO:0000976">
    <property type="term" value="F:transcription cis-regulatory region binding"/>
    <property type="evidence" value="ECO:0007669"/>
    <property type="project" value="TreeGrafter"/>
</dbReference>
<dbReference type="OrthoDB" id="25818at2759"/>
<comment type="caution">
    <text evidence="4">The sequence shown here is derived from an EMBL/GenBank/DDBJ whole genome shotgun (WGS) entry which is preliminary data.</text>
</comment>
<keyword evidence="5" id="KW-1185">Reference proteome</keyword>
<proteinExistence type="predicted"/>
<comment type="subcellular location">
    <subcellularLocation>
        <location evidence="1">Nucleus</location>
    </subcellularLocation>
</comment>
<reference evidence="4" key="1">
    <citation type="submission" date="2023-01" db="EMBL/GenBank/DDBJ databases">
        <authorList>
            <person name="Van Ghelder C."/>
            <person name="Rancurel C."/>
        </authorList>
    </citation>
    <scope>NUCLEOTIDE SEQUENCE</scope>
    <source>
        <strain evidence="4">CNCM I-4278</strain>
    </source>
</reference>
<evidence type="ECO:0000256" key="1">
    <source>
        <dbReference type="ARBA" id="ARBA00004123"/>
    </source>
</evidence>
<dbReference type="GO" id="GO:0045944">
    <property type="term" value="P:positive regulation of transcription by RNA polymerase II"/>
    <property type="evidence" value="ECO:0007669"/>
    <property type="project" value="TreeGrafter"/>
</dbReference>
<dbReference type="GO" id="GO:0005634">
    <property type="term" value="C:nucleus"/>
    <property type="evidence" value="ECO:0007669"/>
    <property type="project" value="UniProtKB-SubCell"/>
</dbReference>
<evidence type="ECO:0000313" key="5">
    <source>
        <dbReference type="Proteomes" id="UP001152607"/>
    </source>
</evidence>
<feature type="compositionally biased region" description="Polar residues" evidence="3">
    <location>
        <begin position="32"/>
        <end position="55"/>
    </location>
</feature>
<dbReference type="Proteomes" id="UP001152607">
    <property type="component" value="Unassembled WGS sequence"/>
</dbReference>
<organism evidence="4 5">
    <name type="scientific">Periconia digitata</name>
    <dbReference type="NCBI Taxonomy" id="1303443"/>
    <lineage>
        <taxon>Eukaryota</taxon>
        <taxon>Fungi</taxon>
        <taxon>Dikarya</taxon>
        <taxon>Ascomycota</taxon>
        <taxon>Pezizomycotina</taxon>
        <taxon>Dothideomycetes</taxon>
        <taxon>Pleosporomycetidae</taxon>
        <taxon>Pleosporales</taxon>
        <taxon>Massarineae</taxon>
        <taxon>Periconiaceae</taxon>
        <taxon>Periconia</taxon>
    </lineage>
</organism>
<protein>
    <submittedName>
        <fullName evidence="4">Uncharacterized protein</fullName>
    </submittedName>
</protein>
<evidence type="ECO:0000256" key="3">
    <source>
        <dbReference type="SAM" id="MobiDB-lite"/>
    </source>
</evidence>
<dbReference type="PANTHER" id="PTHR37534">
    <property type="entry name" value="TRANSCRIPTIONAL ACTIVATOR PROTEIN UGA3"/>
    <property type="match status" value="1"/>
</dbReference>
<gene>
    <name evidence="4" type="ORF">PDIGIT_LOCUS3888</name>
</gene>
<dbReference type="EMBL" id="CAOQHR010000002">
    <property type="protein sequence ID" value="CAI6327303.1"/>
    <property type="molecule type" value="Genomic_DNA"/>
</dbReference>
<sequence>MYNMTNGALRKTRSATKDKQLPLATTEISTIMTPPSTVDSTDLSTGTSPTNNETLVGNPPPVTSDNSMHFSDLEQERDMLRHYKQSVCPDLWICQSSPNPFETYILPLAHEHPGLLNAILGLTACHISKPGILPRHPLFNATIEYRVAAIQGLSALLLKEEQFGLNETEEEIALAIVLMLVFQDLWDCGRSPQGAHLNGVTFLCDRLANTSRNLGRNRLFLVTALTWFDVSRGFSGAEKLAFPSSIRKFVAAEGGHILNSLFGCPVQIFIALDEILTAGKAFLAKELGEDGYRAVLDPVIAHLQTWSPKLSRFPNDDFEWGLLGESFRHTAILRALRAPDATKIPCSDPRIKASVNAILDVSASMPRSSSYMKRLLFPLFVAGAETDSPHQQQYALMCLENIREMTGMSYRRSVFTILNDTWEDRRNSDGTGNIPWFNHTCSKDLIRQHDYLFF</sequence>
<feature type="region of interest" description="Disordered" evidence="3">
    <location>
        <begin position="32"/>
        <end position="64"/>
    </location>
</feature>
<keyword evidence="2" id="KW-0539">Nucleus</keyword>
<evidence type="ECO:0000313" key="4">
    <source>
        <dbReference type="EMBL" id="CAI6327303.1"/>
    </source>
</evidence>
<name>A0A9W4U9W8_9PLEO</name>
<evidence type="ECO:0000256" key="2">
    <source>
        <dbReference type="ARBA" id="ARBA00023242"/>
    </source>
</evidence>
<dbReference type="GO" id="GO:0003700">
    <property type="term" value="F:DNA-binding transcription factor activity"/>
    <property type="evidence" value="ECO:0007669"/>
    <property type="project" value="TreeGrafter"/>
</dbReference>
<dbReference type="PANTHER" id="PTHR37534:SF7">
    <property type="entry name" value="TRANSCRIPTIONAL ACTIVATOR PROTEIN UGA3"/>
    <property type="match status" value="1"/>
</dbReference>
<accession>A0A9W4U9W8</accession>